<evidence type="ECO:0000256" key="1">
    <source>
        <dbReference type="ARBA" id="ARBA00006153"/>
    </source>
</evidence>
<organism evidence="3 4">
    <name type="scientific">Microtetraspora fusca</name>
    <dbReference type="NCBI Taxonomy" id="1997"/>
    <lineage>
        <taxon>Bacteria</taxon>
        <taxon>Bacillati</taxon>
        <taxon>Actinomycetota</taxon>
        <taxon>Actinomycetes</taxon>
        <taxon>Streptosporangiales</taxon>
        <taxon>Streptosporangiaceae</taxon>
        <taxon>Microtetraspora</taxon>
    </lineage>
</organism>
<dbReference type="SUPFAM" id="SSF53187">
    <property type="entry name" value="Zn-dependent exopeptidases"/>
    <property type="match status" value="1"/>
</dbReference>
<dbReference type="InterPro" id="IPR036264">
    <property type="entry name" value="Bact_exopeptidase_dim_dom"/>
</dbReference>
<gene>
    <name evidence="3" type="ORF">ACFY05_12355</name>
</gene>
<evidence type="ECO:0000256" key="2">
    <source>
        <dbReference type="ARBA" id="ARBA00022801"/>
    </source>
</evidence>
<dbReference type="SUPFAM" id="SSF55031">
    <property type="entry name" value="Bacterial exopeptidase dimerisation domain"/>
    <property type="match status" value="1"/>
</dbReference>
<proteinExistence type="inferred from homology"/>
<dbReference type="PANTHER" id="PTHR32494:SF5">
    <property type="entry name" value="ALLANTOATE AMIDOHYDROLASE"/>
    <property type="match status" value="1"/>
</dbReference>
<dbReference type="PANTHER" id="PTHR32494">
    <property type="entry name" value="ALLANTOATE DEIMINASE-RELATED"/>
    <property type="match status" value="1"/>
</dbReference>
<sequence>MTFDTLWAAIEPVGRDLRSGGYRRFAWTREDATLREWFAGEAAARGLSLTLDRAGNQWAWWGDPDAAASVGRPGVVMGSHLDSVPDGGAYDGPLGVVSAFAALDALRARGFIPSRPVGVVNFADEEGARFGVACGGSRIITGALDGERARGLRDADGTPLAEAVARAGRDPAHLGPDPEALRRIGAFVELHVEQGRALAVLDRPVAVGSSIWPHGRWRLDLLGEANHAGTTRLEDRRDPMLALAAVITAAREAASARGCVATVGKVLVEPNGVNAIPSAVRAWLDARGPDEPDVRAVAEEVAARGGTLAVEESFTAETAFSAPLRDRLAALLGDAPVLGTGAGHDAGILAAAGIPAAMLFVRNPTGVSHSPAEHAERADCLAGVDALALAVADLAGPAGVVPRPQGEDR</sequence>
<reference evidence="3 4" key="1">
    <citation type="submission" date="2024-10" db="EMBL/GenBank/DDBJ databases">
        <title>The Natural Products Discovery Center: Release of the First 8490 Sequenced Strains for Exploring Actinobacteria Biosynthetic Diversity.</title>
        <authorList>
            <person name="Kalkreuter E."/>
            <person name="Kautsar S.A."/>
            <person name="Yang D."/>
            <person name="Bader C.D."/>
            <person name="Teijaro C.N."/>
            <person name="Fluegel L."/>
            <person name="Davis C.M."/>
            <person name="Simpson J.R."/>
            <person name="Lauterbach L."/>
            <person name="Steele A.D."/>
            <person name="Gui C."/>
            <person name="Meng S."/>
            <person name="Li G."/>
            <person name="Viehrig K."/>
            <person name="Ye F."/>
            <person name="Su P."/>
            <person name="Kiefer A.F."/>
            <person name="Nichols A."/>
            <person name="Cepeda A.J."/>
            <person name="Yan W."/>
            <person name="Fan B."/>
            <person name="Jiang Y."/>
            <person name="Adhikari A."/>
            <person name="Zheng C.-J."/>
            <person name="Schuster L."/>
            <person name="Cowan T.M."/>
            <person name="Smanski M.J."/>
            <person name="Chevrette M.G."/>
            <person name="De Carvalho L.P.S."/>
            <person name="Shen B."/>
        </authorList>
    </citation>
    <scope>NUCLEOTIDE SEQUENCE [LARGE SCALE GENOMIC DNA]</scope>
    <source>
        <strain evidence="3 4">NPDC001281</strain>
    </source>
</reference>
<dbReference type="InterPro" id="IPR010158">
    <property type="entry name" value="Amidase_Cbmase"/>
</dbReference>
<dbReference type="Pfam" id="PF01546">
    <property type="entry name" value="Peptidase_M20"/>
    <property type="match status" value="1"/>
</dbReference>
<comment type="caution">
    <text evidence="3">The sequence shown here is derived from an EMBL/GenBank/DDBJ whole genome shotgun (WGS) entry which is preliminary data.</text>
</comment>
<dbReference type="NCBIfam" id="TIGR01879">
    <property type="entry name" value="hydantase"/>
    <property type="match status" value="1"/>
</dbReference>
<evidence type="ECO:0000313" key="4">
    <source>
        <dbReference type="Proteomes" id="UP001602119"/>
    </source>
</evidence>
<dbReference type="InterPro" id="IPR002933">
    <property type="entry name" value="Peptidase_M20"/>
</dbReference>
<dbReference type="Gene3D" id="3.40.630.10">
    <property type="entry name" value="Zn peptidases"/>
    <property type="match status" value="1"/>
</dbReference>
<dbReference type="Proteomes" id="UP001602119">
    <property type="component" value="Unassembled WGS sequence"/>
</dbReference>
<dbReference type="EMBL" id="JBIAXI010000006">
    <property type="protein sequence ID" value="MFF4773643.1"/>
    <property type="molecule type" value="Genomic_DNA"/>
</dbReference>
<keyword evidence="4" id="KW-1185">Reference proteome</keyword>
<evidence type="ECO:0000313" key="3">
    <source>
        <dbReference type="EMBL" id="MFF4773643.1"/>
    </source>
</evidence>
<keyword evidence="2" id="KW-0378">Hydrolase</keyword>
<accession>A0ABW6V2X4</accession>
<dbReference type="PIRSF" id="PIRSF001235">
    <property type="entry name" value="Amidase_carbamoylase"/>
    <property type="match status" value="1"/>
</dbReference>
<dbReference type="Gene3D" id="3.30.70.360">
    <property type="match status" value="1"/>
</dbReference>
<comment type="similarity">
    <text evidence="1">Belongs to the peptidase M20 family.</text>
</comment>
<dbReference type="NCBIfam" id="NF006770">
    <property type="entry name" value="PRK09290.1-4"/>
    <property type="match status" value="1"/>
</dbReference>
<protein>
    <submittedName>
        <fullName evidence="3">Allantoate amidohydrolase</fullName>
    </submittedName>
</protein>
<dbReference type="RefSeq" id="WP_387342025.1">
    <property type="nucleotide sequence ID" value="NZ_JBIAXI010000006.1"/>
</dbReference>
<name>A0ABW6V2X4_MICFU</name>